<evidence type="ECO:0008006" key="4">
    <source>
        <dbReference type="Google" id="ProtNLM"/>
    </source>
</evidence>
<gene>
    <name evidence="2" type="ORF">J1605_013663</name>
</gene>
<dbReference type="AlphaFoldDB" id="A0AB34GI47"/>
<sequence length="200" mass="22488">MLFALEMDDGYSRRDHFMRSRFASGRSLGNRGFSNNKFEEGDSCGFWRESSNDREDNQTRNRGFSKRDGKGDTYQSRSGSGSGRGGYKGLNEEVITASGKRPKVTYIPPPPPEDEDSIFAHYQTGINFDKYDTILVEVSGHDVPPAILAAFLLPILAHMMRDGVTASRFKELQEPECIIVAPTRELISQIYLEARKFSFG</sequence>
<organism evidence="2 3">
    <name type="scientific">Eschrichtius robustus</name>
    <name type="common">California gray whale</name>
    <name type="synonym">Eschrichtius gibbosus</name>
    <dbReference type="NCBI Taxonomy" id="9764"/>
    <lineage>
        <taxon>Eukaryota</taxon>
        <taxon>Metazoa</taxon>
        <taxon>Chordata</taxon>
        <taxon>Craniata</taxon>
        <taxon>Vertebrata</taxon>
        <taxon>Euteleostomi</taxon>
        <taxon>Mammalia</taxon>
        <taxon>Eutheria</taxon>
        <taxon>Laurasiatheria</taxon>
        <taxon>Artiodactyla</taxon>
        <taxon>Whippomorpha</taxon>
        <taxon>Cetacea</taxon>
        <taxon>Mysticeti</taxon>
        <taxon>Eschrichtiidae</taxon>
        <taxon>Eschrichtius</taxon>
    </lineage>
</organism>
<feature type="region of interest" description="Disordered" evidence="1">
    <location>
        <begin position="44"/>
        <end position="90"/>
    </location>
</feature>
<evidence type="ECO:0000313" key="3">
    <source>
        <dbReference type="Proteomes" id="UP001159641"/>
    </source>
</evidence>
<keyword evidence="3" id="KW-1185">Reference proteome</keyword>
<name>A0AB34GI47_ESCRO</name>
<evidence type="ECO:0000313" key="2">
    <source>
        <dbReference type="EMBL" id="KAJ8778476.1"/>
    </source>
</evidence>
<accession>A0AB34GI47</accession>
<feature type="compositionally biased region" description="Basic and acidic residues" evidence="1">
    <location>
        <begin position="50"/>
        <end position="71"/>
    </location>
</feature>
<dbReference type="Proteomes" id="UP001159641">
    <property type="component" value="Unassembled WGS sequence"/>
</dbReference>
<dbReference type="InterPro" id="IPR027417">
    <property type="entry name" value="P-loop_NTPase"/>
</dbReference>
<dbReference type="SUPFAM" id="SSF52540">
    <property type="entry name" value="P-loop containing nucleoside triphosphate hydrolases"/>
    <property type="match status" value="1"/>
</dbReference>
<protein>
    <recommendedName>
        <fullName evidence="4">RNA helicase</fullName>
    </recommendedName>
</protein>
<comment type="caution">
    <text evidence="2">The sequence shown here is derived from an EMBL/GenBank/DDBJ whole genome shotgun (WGS) entry which is preliminary data.</text>
</comment>
<reference evidence="2 3" key="1">
    <citation type="submission" date="2022-11" db="EMBL/GenBank/DDBJ databases">
        <title>Whole genome sequence of Eschrichtius robustus ER-17-0199.</title>
        <authorList>
            <person name="Bruniche-Olsen A."/>
            <person name="Black A.N."/>
            <person name="Fields C.J."/>
            <person name="Walden K."/>
            <person name="Dewoody J.A."/>
        </authorList>
    </citation>
    <scope>NUCLEOTIDE SEQUENCE [LARGE SCALE GENOMIC DNA]</scope>
    <source>
        <strain evidence="2">ER-17-0199</strain>
        <tissue evidence="2">Blubber</tissue>
    </source>
</reference>
<evidence type="ECO:0000256" key="1">
    <source>
        <dbReference type="SAM" id="MobiDB-lite"/>
    </source>
</evidence>
<dbReference type="Gene3D" id="3.40.50.300">
    <property type="entry name" value="P-loop containing nucleotide triphosphate hydrolases"/>
    <property type="match status" value="1"/>
</dbReference>
<dbReference type="EMBL" id="JAIQCJ010002244">
    <property type="protein sequence ID" value="KAJ8778476.1"/>
    <property type="molecule type" value="Genomic_DNA"/>
</dbReference>
<proteinExistence type="predicted"/>